<evidence type="ECO:0000313" key="1">
    <source>
        <dbReference type="EMBL" id="DAE18272.1"/>
    </source>
</evidence>
<name>A0A8S5QGU9_9CAUD</name>
<dbReference type="EMBL" id="BK015653">
    <property type="protein sequence ID" value="DAE18272.1"/>
    <property type="molecule type" value="Genomic_DNA"/>
</dbReference>
<accession>A0A8S5QGU9</accession>
<sequence>MVETWNGAEIFRHKSNVRNADIRYIQNLMSQIVLSCQKHRENILNYMRK</sequence>
<protein>
    <submittedName>
        <fullName evidence="1">Uncharacterized protein</fullName>
    </submittedName>
</protein>
<organism evidence="1">
    <name type="scientific">Siphoviridae sp. cteHV32</name>
    <dbReference type="NCBI Taxonomy" id="2825588"/>
    <lineage>
        <taxon>Viruses</taxon>
        <taxon>Duplodnaviria</taxon>
        <taxon>Heunggongvirae</taxon>
        <taxon>Uroviricota</taxon>
        <taxon>Caudoviricetes</taxon>
    </lineage>
</organism>
<proteinExistence type="predicted"/>
<reference evidence="1" key="1">
    <citation type="journal article" date="2021" name="Proc. Natl. Acad. Sci. U.S.A.">
        <title>A Catalog of Tens of Thousands of Viruses from Human Metagenomes Reveals Hidden Associations with Chronic Diseases.</title>
        <authorList>
            <person name="Tisza M.J."/>
            <person name="Buck C.B."/>
        </authorList>
    </citation>
    <scope>NUCLEOTIDE SEQUENCE</scope>
    <source>
        <strain evidence="1">CteHV32</strain>
    </source>
</reference>